<organism evidence="1 2">
    <name type="scientific">Algibacter aquimarinus</name>
    <dbReference type="NCBI Taxonomy" id="1136748"/>
    <lineage>
        <taxon>Bacteria</taxon>
        <taxon>Pseudomonadati</taxon>
        <taxon>Bacteroidota</taxon>
        <taxon>Flavobacteriia</taxon>
        <taxon>Flavobacteriales</taxon>
        <taxon>Flavobacteriaceae</taxon>
        <taxon>Algibacter</taxon>
    </lineage>
</organism>
<evidence type="ECO:0000313" key="2">
    <source>
        <dbReference type="Proteomes" id="UP001501692"/>
    </source>
</evidence>
<dbReference type="RefSeq" id="WP_345167892.1">
    <property type="nucleotide sequence ID" value="NZ_BAABJK010000006.1"/>
</dbReference>
<protein>
    <submittedName>
        <fullName evidence="1">Uncharacterized protein</fullName>
    </submittedName>
</protein>
<gene>
    <name evidence="1" type="ORF">GCM10023315_19830</name>
</gene>
<proteinExistence type="predicted"/>
<keyword evidence="2" id="KW-1185">Reference proteome</keyword>
<evidence type="ECO:0000313" key="1">
    <source>
        <dbReference type="EMBL" id="GAA4970098.1"/>
    </source>
</evidence>
<accession>A0ABP9HGA9</accession>
<dbReference type="Proteomes" id="UP001501692">
    <property type="component" value="Unassembled WGS sequence"/>
</dbReference>
<sequence>MRNSFHYITFLISLFSFSQTTNLKVLESAEFKDKVKSEEVISMHSTSLNLTAVIRNSKKNLMFDVFNESLDRVNSILVPIEKKERVYGDLAFNNTMKVFTVFSSSKRERVINCYEFDIISGEHKKIELFKANVDKNRSLFSGNNKRETGLAMSPNGQYFVVSTDNIKKNSNSYTLHVFNSNTLSLIYKKTFQENLEKFYEANDLSIDDEMNVYSLGKLFVEGKKDKKGGKANYDFVLNKISDSNIKTTKVDFEKEAFISSLILSNIDNQIKLIGFYSDKRAGKIKGTLIFNVNTEDLTITENKSFKLPENVYKDLYSETRAKKKKDNNAELSNYYVDYVITDAIGNTYLLAEEFYITDAYVSNGMNGGGYWLTTFHYNNVLVLKINAEGKLDWGRSIFKRAGNPSYGAFVKDNELHVILNSGKNLTEKDDGRVKVSKGWLESTALYDIVFDEIGNVTHNKIQDNKGKTFYKPYYGIFNGERFITISKSGGKKQFLILE</sequence>
<dbReference type="SUPFAM" id="SSF101908">
    <property type="entry name" value="Putative isomerase YbhE"/>
    <property type="match status" value="1"/>
</dbReference>
<dbReference type="EMBL" id="BAABJK010000006">
    <property type="protein sequence ID" value="GAA4970098.1"/>
    <property type="molecule type" value="Genomic_DNA"/>
</dbReference>
<name>A0ABP9HGA9_9FLAO</name>
<comment type="caution">
    <text evidence="1">The sequence shown here is derived from an EMBL/GenBank/DDBJ whole genome shotgun (WGS) entry which is preliminary data.</text>
</comment>
<reference evidence="2" key="1">
    <citation type="journal article" date="2019" name="Int. J. Syst. Evol. Microbiol.">
        <title>The Global Catalogue of Microorganisms (GCM) 10K type strain sequencing project: providing services to taxonomists for standard genome sequencing and annotation.</title>
        <authorList>
            <consortium name="The Broad Institute Genomics Platform"/>
            <consortium name="The Broad Institute Genome Sequencing Center for Infectious Disease"/>
            <person name="Wu L."/>
            <person name="Ma J."/>
        </authorList>
    </citation>
    <scope>NUCLEOTIDE SEQUENCE [LARGE SCALE GENOMIC DNA]</scope>
    <source>
        <strain evidence="2">JCM 18287</strain>
    </source>
</reference>